<dbReference type="Proteomes" id="UP001241110">
    <property type="component" value="Unassembled WGS sequence"/>
</dbReference>
<evidence type="ECO:0000313" key="3">
    <source>
        <dbReference type="Proteomes" id="UP001241110"/>
    </source>
</evidence>
<evidence type="ECO:0008006" key="4">
    <source>
        <dbReference type="Google" id="ProtNLM"/>
    </source>
</evidence>
<protein>
    <recommendedName>
        <fullName evidence="4">Lipoprotein</fullName>
    </recommendedName>
</protein>
<sequence>MKALLVKSLLLSTSILLITTACYHKDIYDFSELYNDNYDSTKYENLNKFDSVMGTNYSLLEAKYCIKWIEFDVECIYGNEDLTKLIKEMLDLGGFQYQLVKEKHDDSEKQYVSIFQIAGKNYEFRTSSEGDYVDLEIIIPILEKVTRDNNPDYEYNISNLDGGQVANLIFAKSSDLRQAVDEGFPCSLESGYWQWDKEWQWGVYSDIQLKQIPDFEELKTNYHQTLQELYKQGFNVPDLTIKRIYIDDIFKGNQIDIMIDGGPLSTSSSDIVGNKVRCFWDSWGVLLAYTLVKHYNGKPTLYDKEEKETTVVTQQEYQMMAEKAFGKRLK</sequence>
<reference evidence="2" key="1">
    <citation type="submission" date="2023-05" db="EMBL/GenBank/DDBJ databases">
        <authorList>
            <person name="Zhang X."/>
        </authorList>
    </citation>
    <scope>NUCLEOTIDE SEQUENCE</scope>
    <source>
        <strain evidence="2">YF14B1</strain>
    </source>
</reference>
<dbReference type="EMBL" id="JASJOS010000004">
    <property type="protein sequence ID" value="MDJ1481048.1"/>
    <property type="molecule type" value="Genomic_DNA"/>
</dbReference>
<evidence type="ECO:0000313" key="2">
    <source>
        <dbReference type="EMBL" id="MDJ1481048.1"/>
    </source>
</evidence>
<gene>
    <name evidence="2" type="ORF">QNI16_11185</name>
</gene>
<dbReference type="AlphaFoldDB" id="A0AAE3QPE7"/>
<feature type="chain" id="PRO_5041981369" description="Lipoprotein" evidence="1">
    <location>
        <begin position="25"/>
        <end position="330"/>
    </location>
</feature>
<dbReference type="RefSeq" id="WP_313978336.1">
    <property type="nucleotide sequence ID" value="NZ_JASJOS010000004.1"/>
</dbReference>
<name>A0AAE3QPE7_9BACT</name>
<evidence type="ECO:0000256" key="1">
    <source>
        <dbReference type="SAM" id="SignalP"/>
    </source>
</evidence>
<keyword evidence="1" id="KW-0732">Signal</keyword>
<accession>A0AAE3QPE7</accession>
<feature type="signal peptide" evidence="1">
    <location>
        <begin position="1"/>
        <end position="24"/>
    </location>
</feature>
<comment type="caution">
    <text evidence="2">The sequence shown here is derived from an EMBL/GenBank/DDBJ whole genome shotgun (WGS) entry which is preliminary data.</text>
</comment>
<proteinExistence type="predicted"/>
<dbReference type="PROSITE" id="PS51257">
    <property type="entry name" value="PROKAR_LIPOPROTEIN"/>
    <property type="match status" value="1"/>
</dbReference>
<organism evidence="2 3">
    <name type="scientific">Xanthocytophaga flava</name>
    <dbReference type="NCBI Taxonomy" id="3048013"/>
    <lineage>
        <taxon>Bacteria</taxon>
        <taxon>Pseudomonadati</taxon>
        <taxon>Bacteroidota</taxon>
        <taxon>Cytophagia</taxon>
        <taxon>Cytophagales</taxon>
        <taxon>Rhodocytophagaceae</taxon>
        <taxon>Xanthocytophaga</taxon>
    </lineage>
</organism>